<reference evidence="9" key="1">
    <citation type="submission" date="2022-05" db="EMBL/GenBank/DDBJ databases">
        <title>Jatrophihabitans sp. SB3-54 whole genome sequence.</title>
        <authorList>
            <person name="Suh M.K."/>
            <person name="Eom M.K."/>
            <person name="Kim J.S."/>
            <person name="Kim H.S."/>
            <person name="Do H.E."/>
            <person name="Shin Y.K."/>
            <person name="Lee J.-S."/>
        </authorList>
    </citation>
    <scope>NUCLEOTIDE SEQUENCE</scope>
    <source>
        <strain evidence="9">SB3-54</strain>
    </source>
</reference>
<evidence type="ECO:0000313" key="10">
    <source>
        <dbReference type="Proteomes" id="UP001164693"/>
    </source>
</evidence>
<keyword evidence="2 6" id="KW-0560">Oxidoreductase</keyword>
<dbReference type="InterPro" id="IPR016162">
    <property type="entry name" value="Ald_DH_N"/>
</dbReference>
<feature type="domain" description="Aldehyde dehydrogenase" evidence="8">
    <location>
        <begin position="28"/>
        <end position="482"/>
    </location>
</feature>
<dbReference type="Gene3D" id="3.40.605.10">
    <property type="entry name" value="Aldehyde Dehydrogenase, Chain A, domain 1"/>
    <property type="match status" value="1"/>
</dbReference>
<feature type="active site" evidence="5">
    <location>
        <position position="261"/>
    </location>
</feature>
<dbReference type="InterPro" id="IPR016163">
    <property type="entry name" value="Ald_DH_C"/>
</dbReference>
<comment type="similarity">
    <text evidence="1 6">Belongs to the aldehyde dehydrogenase family.</text>
</comment>
<dbReference type="InterPro" id="IPR029510">
    <property type="entry name" value="Ald_DH_CS_GLU"/>
</dbReference>
<dbReference type="CDD" id="cd07138">
    <property type="entry name" value="ALDH_CddD_SSP0762"/>
    <property type="match status" value="1"/>
</dbReference>
<dbReference type="Gene3D" id="3.40.309.10">
    <property type="entry name" value="Aldehyde Dehydrogenase, Chain A, domain 2"/>
    <property type="match status" value="1"/>
</dbReference>
<sequence>MTHLDTVEPVAPLRAEWQRSEILIGGGWRPPEGGRTDRVENPATERAIGTTAIADRADVDRAVQAASGAFRTWSMTDARYRADVLEHLLAQLEERRELLVATTVAELGAPVRLVREDHVGLALRVLESYVAIAREYDDESRTPLGGRVLREAAGVVGCITPWNFPLYQIVAKVAPALVAGCTVVIKPPEQTPLNAYLFADAVVATELLDGVVNVLPGAGPEVGAALVEHPDVEVVSFTGSTQVGRTIGAQAGGAIKRVCLELGGKSASIVTADADFERAVRASVDSSFYNSGQTCSALTRLLVPAGRLAEAVDIARDQADLQQVGDPTDPATDIGPLVSGLQRERVERLLDRAAEYATVHRAGTRLPERGHYVRPAIVSGAAADSEIAQDEVFGPVLTVLGYDGDADAVRIANGTSYGLAAAVWSGDLTHARALARRLRAGQVAINGASPPHDAPFGGFGKSGIGRELGSAAVDEFVELKAIQEPDQPLAD</sequence>
<comment type="catalytic activity">
    <reaction evidence="4">
        <text>an aldehyde + NAD(+) + H2O = a carboxylate + NADH + 2 H(+)</text>
        <dbReference type="Rhea" id="RHEA:16185"/>
        <dbReference type="ChEBI" id="CHEBI:15377"/>
        <dbReference type="ChEBI" id="CHEBI:15378"/>
        <dbReference type="ChEBI" id="CHEBI:17478"/>
        <dbReference type="ChEBI" id="CHEBI:29067"/>
        <dbReference type="ChEBI" id="CHEBI:57540"/>
        <dbReference type="ChEBI" id="CHEBI:57945"/>
        <dbReference type="EC" id="1.2.1.3"/>
    </reaction>
</comment>
<proteinExistence type="inferred from homology"/>
<dbReference type="Pfam" id="PF00171">
    <property type="entry name" value="Aldedh"/>
    <property type="match status" value="1"/>
</dbReference>
<evidence type="ECO:0000256" key="2">
    <source>
        <dbReference type="ARBA" id="ARBA00023002"/>
    </source>
</evidence>
<organism evidence="9 10">
    <name type="scientific">Jatrophihabitans cynanchi</name>
    <dbReference type="NCBI Taxonomy" id="2944128"/>
    <lineage>
        <taxon>Bacteria</taxon>
        <taxon>Bacillati</taxon>
        <taxon>Actinomycetota</taxon>
        <taxon>Actinomycetes</taxon>
        <taxon>Jatrophihabitantales</taxon>
        <taxon>Jatrophihabitantaceae</taxon>
        <taxon>Jatrophihabitans</taxon>
    </lineage>
</organism>
<dbReference type="Proteomes" id="UP001164693">
    <property type="component" value="Chromosome"/>
</dbReference>
<evidence type="ECO:0000256" key="4">
    <source>
        <dbReference type="ARBA" id="ARBA00049194"/>
    </source>
</evidence>
<dbReference type="PROSITE" id="PS00070">
    <property type="entry name" value="ALDEHYDE_DEHYDR_CYS"/>
    <property type="match status" value="1"/>
</dbReference>
<evidence type="ECO:0000256" key="7">
    <source>
        <dbReference type="SAM" id="Coils"/>
    </source>
</evidence>
<dbReference type="EMBL" id="CP097463">
    <property type="protein sequence ID" value="WAX59018.1"/>
    <property type="molecule type" value="Genomic_DNA"/>
</dbReference>
<keyword evidence="7" id="KW-0175">Coiled coil</keyword>
<dbReference type="PANTHER" id="PTHR42804:SF1">
    <property type="entry name" value="ALDEHYDE DEHYDROGENASE-RELATED"/>
    <property type="match status" value="1"/>
</dbReference>
<gene>
    <name evidence="9" type="ORF">M6B22_09735</name>
</gene>
<protein>
    <recommendedName>
        <fullName evidence="3">aldehyde dehydrogenase (NAD(+))</fullName>
        <ecNumber evidence="3">1.2.1.3</ecNumber>
    </recommendedName>
</protein>
<keyword evidence="10" id="KW-1185">Reference proteome</keyword>
<dbReference type="PANTHER" id="PTHR42804">
    <property type="entry name" value="ALDEHYDE DEHYDROGENASE"/>
    <property type="match status" value="1"/>
</dbReference>
<evidence type="ECO:0000256" key="5">
    <source>
        <dbReference type="PROSITE-ProRule" id="PRU10007"/>
    </source>
</evidence>
<dbReference type="InterPro" id="IPR016161">
    <property type="entry name" value="Ald_DH/histidinol_DH"/>
</dbReference>
<dbReference type="InterPro" id="IPR015590">
    <property type="entry name" value="Aldehyde_DH_dom"/>
</dbReference>
<dbReference type="PROSITE" id="PS00687">
    <property type="entry name" value="ALDEHYDE_DEHYDR_GLU"/>
    <property type="match status" value="1"/>
</dbReference>
<evidence type="ECO:0000256" key="3">
    <source>
        <dbReference type="ARBA" id="ARBA00024226"/>
    </source>
</evidence>
<accession>A0ABY7K2E8</accession>
<evidence type="ECO:0000256" key="6">
    <source>
        <dbReference type="RuleBase" id="RU003345"/>
    </source>
</evidence>
<dbReference type="InterPro" id="IPR016160">
    <property type="entry name" value="Ald_DH_CS_CYS"/>
</dbReference>
<dbReference type="EC" id="1.2.1.3" evidence="3"/>
<name>A0ABY7K2E8_9ACTN</name>
<feature type="coiled-coil region" evidence="7">
    <location>
        <begin position="75"/>
        <end position="102"/>
    </location>
</feature>
<evidence type="ECO:0000313" key="9">
    <source>
        <dbReference type="EMBL" id="WAX59018.1"/>
    </source>
</evidence>
<evidence type="ECO:0000256" key="1">
    <source>
        <dbReference type="ARBA" id="ARBA00009986"/>
    </source>
</evidence>
<dbReference type="SUPFAM" id="SSF53720">
    <property type="entry name" value="ALDH-like"/>
    <property type="match status" value="1"/>
</dbReference>
<evidence type="ECO:0000259" key="8">
    <source>
        <dbReference type="Pfam" id="PF00171"/>
    </source>
</evidence>